<proteinExistence type="predicted"/>
<reference evidence="1 2" key="1">
    <citation type="submission" date="2019-02" db="EMBL/GenBank/DDBJ databases">
        <title>Deep-cultivation of Planctomycetes and their phenomic and genomic characterization uncovers novel biology.</title>
        <authorList>
            <person name="Wiegand S."/>
            <person name="Jogler M."/>
            <person name="Boedeker C."/>
            <person name="Pinto D."/>
            <person name="Vollmers J."/>
            <person name="Rivas-Marin E."/>
            <person name="Kohn T."/>
            <person name="Peeters S.H."/>
            <person name="Heuer A."/>
            <person name="Rast P."/>
            <person name="Oberbeckmann S."/>
            <person name="Bunk B."/>
            <person name="Jeske O."/>
            <person name="Meyerdierks A."/>
            <person name="Storesund J.E."/>
            <person name="Kallscheuer N."/>
            <person name="Luecker S."/>
            <person name="Lage O.M."/>
            <person name="Pohl T."/>
            <person name="Merkel B.J."/>
            <person name="Hornburger P."/>
            <person name="Mueller R.-W."/>
            <person name="Bruemmer F."/>
            <person name="Labrenz M."/>
            <person name="Spormann A.M."/>
            <person name="Op Den Camp H."/>
            <person name="Overmann J."/>
            <person name="Amann R."/>
            <person name="Jetten M.S.M."/>
            <person name="Mascher T."/>
            <person name="Medema M.H."/>
            <person name="Devos D.P."/>
            <person name="Kaster A.-K."/>
            <person name="Ovreas L."/>
            <person name="Rohde M."/>
            <person name="Galperin M.Y."/>
            <person name="Jogler C."/>
        </authorList>
    </citation>
    <scope>NUCLEOTIDE SEQUENCE [LARGE SCALE GENOMIC DNA]</scope>
    <source>
        <strain evidence="1 2">Q31b</strain>
    </source>
</reference>
<protein>
    <recommendedName>
        <fullName evidence="3">Outer membrane protein beta-barrel domain-containing protein</fullName>
    </recommendedName>
</protein>
<evidence type="ECO:0008006" key="3">
    <source>
        <dbReference type="Google" id="ProtNLM"/>
    </source>
</evidence>
<evidence type="ECO:0000313" key="1">
    <source>
        <dbReference type="EMBL" id="TWU43201.1"/>
    </source>
</evidence>
<sequence length="285" mass="30838">MAPAKPKLQRSTSMGSSPVLSAVVCLGVLCVLNVSQLNFSSAEEPIATDAIAYRPLGEGLDELPPETDDRLVIDLVPDINLPTGLTKSRWAMDDPEYAVKYANGVPKTNVFGKIKQASDARFIDNAAGGYFSAGITDFSNAESALASLECGYTGYWKSYLTNRVGLVLAFSDTDYFLGAETGFRLQTPTRLAPFAGLGLFAGVANVGADDADEWVDQNNDGAIDFRDEQESGFDGAMAAVYPEAGIHFWWTPRIRLSGFGRYMITTEGRDADAWYYGFSMAVLSH</sequence>
<dbReference type="EMBL" id="SJPY01000003">
    <property type="protein sequence ID" value="TWU43201.1"/>
    <property type="molecule type" value="Genomic_DNA"/>
</dbReference>
<organism evidence="1 2">
    <name type="scientific">Novipirellula aureliae</name>
    <dbReference type="NCBI Taxonomy" id="2527966"/>
    <lineage>
        <taxon>Bacteria</taxon>
        <taxon>Pseudomonadati</taxon>
        <taxon>Planctomycetota</taxon>
        <taxon>Planctomycetia</taxon>
        <taxon>Pirellulales</taxon>
        <taxon>Pirellulaceae</taxon>
        <taxon>Novipirellula</taxon>
    </lineage>
</organism>
<comment type="caution">
    <text evidence="1">The sequence shown here is derived from an EMBL/GenBank/DDBJ whole genome shotgun (WGS) entry which is preliminary data.</text>
</comment>
<name>A0A5C6E6D4_9BACT</name>
<accession>A0A5C6E6D4</accession>
<gene>
    <name evidence="1" type="ORF">Q31b_22390</name>
</gene>
<evidence type="ECO:0000313" key="2">
    <source>
        <dbReference type="Proteomes" id="UP000315471"/>
    </source>
</evidence>
<dbReference type="AlphaFoldDB" id="A0A5C6E6D4"/>
<keyword evidence="2" id="KW-1185">Reference proteome</keyword>
<dbReference type="Proteomes" id="UP000315471">
    <property type="component" value="Unassembled WGS sequence"/>
</dbReference>